<name>A0ABT4W1N9_9RHOB</name>
<reference evidence="11 12" key="1">
    <citation type="submission" date="2023-01" db="EMBL/GenBank/DDBJ databases">
        <authorList>
            <person name="Yoon J.-W."/>
        </authorList>
    </citation>
    <scope>NUCLEOTIDE SEQUENCE [LARGE SCALE GENOMIC DNA]</scope>
    <source>
        <strain evidence="11 12">KMU-50</strain>
    </source>
</reference>
<dbReference type="InterPro" id="IPR027417">
    <property type="entry name" value="P-loop_NTPase"/>
</dbReference>
<gene>
    <name evidence="11" type="ORF">O2N63_09585</name>
</gene>
<evidence type="ECO:0000259" key="9">
    <source>
        <dbReference type="PROSITE" id="PS50893"/>
    </source>
</evidence>
<keyword evidence="12" id="KW-1185">Reference proteome</keyword>
<sequence>MTNRALENSARLAVRQGGMLLSIAFVLSFLVNVLRLSGPLFMILIYDRVLSSRSEETLFALLFMVAVLMIVLGLLDYSRKRIIARFAAQFQERLEQTILSAASLSAMFPVGKSKPAIGIDEADSLRGFFHSGGLLAIMDFIWAPMFVVVVFFLHPVLGYVCLAGMGVMLLLILIRITFLGGREERANESTKQISDLKNMVVASRSVVRSQDMSEGFKSRWMAARESGRDNAISLRDWTAWFDHLSQTTLLLVRYGVLATGAYFALQSQLTVGAMVASMFLVTRALIPVNRFVGVIPSIAKAMTTWKRLKSILASWEVEEEPYTADAGSNRVRVSLANISFRAATTGNLILRSVSLQVAPGKMIEILGGSGSGKTVLADIIAGARKRSAGSILSDGKNVASLNDRELAQTVGYMPETTEFIAGTLADNISHLDPEATPEKISAAARQACLHAWISALPKGYQTQIDPTGSEFSKGQRQQLSLARALYHEPKILIMDEPDAVLFERLPDTMKKTLDAFLKRGGVVIVLSRKPHKIQQARERLVLENGALKEVKSISATSDEDTGKTQRVASGSSKVTVLKETKKATGSKG</sequence>
<dbReference type="Gene3D" id="1.20.1560.10">
    <property type="entry name" value="ABC transporter type 1, transmembrane domain"/>
    <property type="match status" value="1"/>
</dbReference>
<evidence type="ECO:0000256" key="3">
    <source>
        <dbReference type="ARBA" id="ARBA00022741"/>
    </source>
</evidence>
<evidence type="ECO:0000313" key="12">
    <source>
        <dbReference type="Proteomes" id="UP001528040"/>
    </source>
</evidence>
<comment type="caution">
    <text evidence="11">The sequence shown here is derived from an EMBL/GenBank/DDBJ whole genome shotgun (WGS) entry which is preliminary data.</text>
</comment>
<feature type="transmembrane region" description="Helical" evidence="8">
    <location>
        <begin position="157"/>
        <end position="178"/>
    </location>
</feature>
<dbReference type="Gene3D" id="3.40.50.300">
    <property type="entry name" value="P-loop containing nucleotide triphosphate hydrolases"/>
    <property type="match status" value="1"/>
</dbReference>
<feature type="domain" description="ABC transporter" evidence="9">
    <location>
        <begin position="333"/>
        <end position="569"/>
    </location>
</feature>
<feature type="compositionally biased region" description="Polar residues" evidence="7">
    <location>
        <begin position="564"/>
        <end position="574"/>
    </location>
</feature>
<evidence type="ECO:0000256" key="4">
    <source>
        <dbReference type="ARBA" id="ARBA00022840"/>
    </source>
</evidence>
<accession>A0ABT4W1N9</accession>
<dbReference type="InterPro" id="IPR011527">
    <property type="entry name" value="ABC1_TM_dom"/>
</dbReference>
<dbReference type="SUPFAM" id="SSF90123">
    <property type="entry name" value="ABC transporter transmembrane region"/>
    <property type="match status" value="1"/>
</dbReference>
<evidence type="ECO:0000256" key="5">
    <source>
        <dbReference type="ARBA" id="ARBA00022989"/>
    </source>
</evidence>
<organism evidence="11 12">
    <name type="scientific">Aliiroseovarius salicola</name>
    <dbReference type="NCBI Taxonomy" id="3009082"/>
    <lineage>
        <taxon>Bacteria</taxon>
        <taxon>Pseudomonadati</taxon>
        <taxon>Pseudomonadota</taxon>
        <taxon>Alphaproteobacteria</taxon>
        <taxon>Rhodobacterales</taxon>
        <taxon>Paracoccaceae</taxon>
        <taxon>Aliiroseovarius</taxon>
    </lineage>
</organism>
<dbReference type="PANTHER" id="PTHR43394:SF1">
    <property type="entry name" value="ATP-BINDING CASSETTE SUB-FAMILY B MEMBER 10, MITOCHONDRIAL"/>
    <property type="match status" value="1"/>
</dbReference>
<dbReference type="PROSITE" id="PS50893">
    <property type="entry name" value="ABC_TRANSPORTER_2"/>
    <property type="match status" value="1"/>
</dbReference>
<evidence type="ECO:0000313" key="11">
    <source>
        <dbReference type="EMBL" id="MDA5094339.1"/>
    </source>
</evidence>
<evidence type="ECO:0000256" key="8">
    <source>
        <dbReference type="SAM" id="Phobius"/>
    </source>
</evidence>
<dbReference type="Proteomes" id="UP001528040">
    <property type="component" value="Unassembled WGS sequence"/>
</dbReference>
<keyword evidence="6 8" id="KW-0472">Membrane</keyword>
<feature type="transmembrane region" description="Helical" evidence="8">
    <location>
        <begin position="133"/>
        <end position="151"/>
    </location>
</feature>
<dbReference type="SMART" id="SM00382">
    <property type="entry name" value="AAA"/>
    <property type="match status" value="1"/>
</dbReference>
<feature type="transmembrane region" description="Helical" evidence="8">
    <location>
        <begin position="20"/>
        <end position="46"/>
    </location>
</feature>
<dbReference type="PROSITE" id="PS50929">
    <property type="entry name" value="ABC_TM1F"/>
    <property type="match status" value="1"/>
</dbReference>
<evidence type="ECO:0000256" key="6">
    <source>
        <dbReference type="ARBA" id="ARBA00023136"/>
    </source>
</evidence>
<evidence type="ECO:0000256" key="7">
    <source>
        <dbReference type="SAM" id="MobiDB-lite"/>
    </source>
</evidence>
<keyword evidence="2 8" id="KW-0812">Transmembrane</keyword>
<protein>
    <submittedName>
        <fullName evidence="11">ATP-binding cassette domain-containing protein</fullName>
    </submittedName>
</protein>
<dbReference type="GO" id="GO:0005524">
    <property type="term" value="F:ATP binding"/>
    <property type="evidence" value="ECO:0007669"/>
    <property type="project" value="UniProtKB-KW"/>
</dbReference>
<dbReference type="EMBL" id="JAQIIO010000004">
    <property type="protein sequence ID" value="MDA5094339.1"/>
    <property type="molecule type" value="Genomic_DNA"/>
</dbReference>
<keyword evidence="5 8" id="KW-1133">Transmembrane helix</keyword>
<dbReference type="InterPro" id="IPR039421">
    <property type="entry name" value="Type_1_exporter"/>
</dbReference>
<feature type="transmembrane region" description="Helical" evidence="8">
    <location>
        <begin position="58"/>
        <end position="75"/>
    </location>
</feature>
<evidence type="ECO:0000259" key="10">
    <source>
        <dbReference type="PROSITE" id="PS50929"/>
    </source>
</evidence>
<dbReference type="SUPFAM" id="SSF52540">
    <property type="entry name" value="P-loop containing nucleoside triphosphate hydrolases"/>
    <property type="match status" value="1"/>
</dbReference>
<evidence type="ECO:0000256" key="1">
    <source>
        <dbReference type="ARBA" id="ARBA00004651"/>
    </source>
</evidence>
<dbReference type="InterPro" id="IPR003439">
    <property type="entry name" value="ABC_transporter-like_ATP-bd"/>
</dbReference>
<keyword evidence="4 11" id="KW-0067">ATP-binding</keyword>
<keyword evidence="3" id="KW-0547">Nucleotide-binding</keyword>
<dbReference type="InterPro" id="IPR003593">
    <property type="entry name" value="AAA+_ATPase"/>
</dbReference>
<feature type="region of interest" description="Disordered" evidence="7">
    <location>
        <begin position="553"/>
        <end position="588"/>
    </location>
</feature>
<proteinExistence type="predicted"/>
<feature type="domain" description="ABC transmembrane type-1" evidence="10">
    <location>
        <begin position="23"/>
        <end position="300"/>
    </location>
</feature>
<dbReference type="RefSeq" id="WP_271054043.1">
    <property type="nucleotide sequence ID" value="NZ_JAQIIO010000004.1"/>
</dbReference>
<comment type="subcellular location">
    <subcellularLocation>
        <location evidence="1">Cell membrane</location>
        <topology evidence="1">Multi-pass membrane protein</topology>
    </subcellularLocation>
</comment>
<evidence type="ECO:0000256" key="2">
    <source>
        <dbReference type="ARBA" id="ARBA00022692"/>
    </source>
</evidence>
<dbReference type="Pfam" id="PF00005">
    <property type="entry name" value="ABC_tran"/>
    <property type="match status" value="1"/>
</dbReference>
<dbReference type="Pfam" id="PF00664">
    <property type="entry name" value="ABC_membrane"/>
    <property type="match status" value="1"/>
</dbReference>
<dbReference type="InterPro" id="IPR036640">
    <property type="entry name" value="ABC1_TM_sf"/>
</dbReference>
<dbReference type="PANTHER" id="PTHR43394">
    <property type="entry name" value="ATP-DEPENDENT PERMEASE MDL1, MITOCHONDRIAL"/>
    <property type="match status" value="1"/>
</dbReference>